<accession>A0ABX4JWG5</accession>
<gene>
    <name evidence="1" type="ORF">CO674_07155</name>
</gene>
<protein>
    <recommendedName>
        <fullName evidence="3">Integrase</fullName>
    </recommendedName>
</protein>
<dbReference type="EMBL" id="NWSY01000004">
    <property type="protein sequence ID" value="PDT24454.1"/>
    <property type="molecule type" value="Genomic_DNA"/>
</dbReference>
<sequence>MTTSRQNDTLIAWAIQHAPTREAYRRSTGEDISPALDRYRQWLEENVIGRPGDVTDDAEAA</sequence>
<name>A0ABX4JWG5_9HYPH</name>
<proteinExistence type="predicted"/>
<keyword evidence="2" id="KW-1185">Reference proteome</keyword>
<dbReference type="Proteomes" id="UP000219914">
    <property type="component" value="Unassembled WGS sequence"/>
</dbReference>
<evidence type="ECO:0000313" key="2">
    <source>
        <dbReference type="Proteomes" id="UP000219914"/>
    </source>
</evidence>
<evidence type="ECO:0008006" key="3">
    <source>
        <dbReference type="Google" id="ProtNLM"/>
    </source>
</evidence>
<comment type="caution">
    <text evidence="1">The sequence shown here is derived from an EMBL/GenBank/DDBJ whole genome shotgun (WGS) entry which is preliminary data.</text>
</comment>
<reference evidence="1 2" key="1">
    <citation type="submission" date="2017-09" db="EMBL/GenBank/DDBJ databases">
        <title>Comparative genomics of rhizobia isolated from Phaseolus vulgaris in China.</title>
        <authorList>
            <person name="Tong W."/>
        </authorList>
    </citation>
    <scope>NUCLEOTIDE SEQUENCE [LARGE SCALE GENOMIC DNA]</scope>
    <source>
        <strain evidence="1 2">FH14</strain>
    </source>
</reference>
<organism evidence="1 2">
    <name type="scientific">Rhizobium hidalgonense</name>
    <dbReference type="NCBI Taxonomy" id="1538159"/>
    <lineage>
        <taxon>Bacteria</taxon>
        <taxon>Pseudomonadati</taxon>
        <taxon>Pseudomonadota</taxon>
        <taxon>Alphaproteobacteria</taxon>
        <taxon>Hyphomicrobiales</taxon>
        <taxon>Rhizobiaceae</taxon>
        <taxon>Rhizobium/Agrobacterium group</taxon>
        <taxon>Rhizobium</taxon>
    </lineage>
</organism>
<evidence type="ECO:0000313" key="1">
    <source>
        <dbReference type="EMBL" id="PDT24454.1"/>
    </source>
</evidence>